<dbReference type="AlphaFoldDB" id="A0AAV4UQ59"/>
<organism evidence="1 2">
    <name type="scientific">Caerostris extrusa</name>
    <name type="common">Bark spider</name>
    <name type="synonym">Caerostris bankana</name>
    <dbReference type="NCBI Taxonomy" id="172846"/>
    <lineage>
        <taxon>Eukaryota</taxon>
        <taxon>Metazoa</taxon>
        <taxon>Ecdysozoa</taxon>
        <taxon>Arthropoda</taxon>
        <taxon>Chelicerata</taxon>
        <taxon>Arachnida</taxon>
        <taxon>Araneae</taxon>
        <taxon>Araneomorphae</taxon>
        <taxon>Entelegynae</taxon>
        <taxon>Araneoidea</taxon>
        <taxon>Araneidae</taxon>
        <taxon>Caerostris</taxon>
    </lineage>
</organism>
<dbReference type="EMBL" id="BPLR01013250">
    <property type="protein sequence ID" value="GIY59866.1"/>
    <property type="molecule type" value="Genomic_DNA"/>
</dbReference>
<sequence>MPGILTWCYLTLQRQKNPPKVPLQSESENKTNFLLLSISITMKVEELFGTTVISSSLCYRVPFPPLAQVA</sequence>
<comment type="caution">
    <text evidence="1">The sequence shown here is derived from an EMBL/GenBank/DDBJ whole genome shotgun (WGS) entry which is preliminary data.</text>
</comment>
<accession>A0AAV4UQ59</accession>
<protein>
    <submittedName>
        <fullName evidence="1">Uncharacterized protein</fullName>
    </submittedName>
</protein>
<reference evidence="1 2" key="1">
    <citation type="submission" date="2021-06" db="EMBL/GenBank/DDBJ databases">
        <title>Caerostris extrusa draft genome.</title>
        <authorList>
            <person name="Kono N."/>
            <person name="Arakawa K."/>
        </authorList>
    </citation>
    <scope>NUCLEOTIDE SEQUENCE [LARGE SCALE GENOMIC DNA]</scope>
</reference>
<evidence type="ECO:0000313" key="2">
    <source>
        <dbReference type="Proteomes" id="UP001054945"/>
    </source>
</evidence>
<keyword evidence="2" id="KW-1185">Reference proteome</keyword>
<proteinExistence type="predicted"/>
<dbReference type="Proteomes" id="UP001054945">
    <property type="component" value="Unassembled WGS sequence"/>
</dbReference>
<evidence type="ECO:0000313" key="1">
    <source>
        <dbReference type="EMBL" id="GIY59866.1"/>
    </source>
</evidence>
<name>A0AAV4UQ59_CAEEX</name>
<gene>
    <name evidence="1" type="ORF">CEXT_657471</name>
</gene>